<proteinExistence type="predicted"/>
<dbReference type="Pfam" id="PF05225">
    <property type="entry name" value="HTH_psq"/>
    <property type="match status" value="1"/>
</dbReference>
<feature type="domain" description="HTH psq-type" evidence="4">
    <location>
        <begin position="27"/>
        <end position="77"/>
    </location>
</feature>
<feature type="compositionally biased region" description="Low complexity" evidence="3">
    <location>
        <begin position="508"/>
        <end position="519"/>
    </location>
</feature>
<evidence type="ECO:0000256" key="2">
    <source>
        <dbReference type="PROSITE-ProRule" id="PRU00320"/>
    </source>
</evidence>
<feature type="DNA-binding region" description="H-T-H motif" evidence="2">
    <location>
        <begin position="53"/>
        <end position="73"/>
    </location>
</feature>
<dbReference type="PROSITE" id="PS50960">
    <property type="entry name" value="HTH_PSQ"/>
    <property type="match status" value="1"/>
</dbReference>
<feature type="compositionally biased region" description="Basic residues" evidence="3">
    <location>
        <begin position="487"/>
        <end position="498"/>
    </location>
</feature>
<evidence type="ECO:0000259" key="4">
    <source>
        <dbReference type="PROSITE" id="PS50960"/>
    </source>
</evidence>
<dbReference type="Pfam" id="PF03184">
    <property type="entry name" value="DDE_1"/>
    <property type="match status" value="1"/>
</dbReference>
<feature type="compositionally biased region" description="Low complexity" evidence="3">
    <location>
        <begin position="464"/>
        <end position="476"/>
    </location>
</feature>
<dbReference type="InterPro" id="IPR004875">
    <property type="entry name" value="DDE_SF_endonuclease_dom"/>
</dbReference>
<name>A0ABQ8TGK6_PERAM</name>
<dbReference type="InterPro" id="IPR036397">
    <property type="entry name" value="RNaseH_sf"/>
</dbReference>
<keyword evidence="2" id="KW-0238">DNA-binding</keyword>
<evidence type="ECO:0000313" key="5">
    <source>
        <dbReference type="EMBL" id="KAJ4444825.1"/>
    </source>
</evidence>
<accession>A0ABQ8TGK6</accession>
<dbReference type="PANTHER" id="PTHR19303">
    <property type="entry name" value="TRANSPOSON"/>
    <property type="match status" value="1"/>
</dbReference>
<dbReference type="Gene3D" id="3.30.420.10">
    <property type="entry name" value="Ribonuclease H-like superfamily/Ribonuclease H"/>
    <property type="match status" value="1"/>
</dbReference>
<dbReference type="InterPro" id="IPR007889">
    <property type="entry name" value="HTH_Psq"/>
</dbReference>
<keyword evidence="2" id="KW-0539">Nucleus</keyword>
<feature type="region of interest" description="Disordered" evidence="3">
    <location>
        <begin position="442"/>
        <end position="519"/>
    </location>
</feature>
<comment type="caution">
    <text evidence="5">The sequence shown here is derived from an EMBL/GenBank/DDBJ whole genome shotgun (WGS) entry which is preliminary data.</text>
</comment>
<evidence type="ECO:0000256" key="3">
    <source>
        <dbReference type="SAM" id="MobiDB-lite"/>
    </source>
</evidence>
<gene>
    <name evidence="5" type="ORF">ANN_06622</name>
</gene>
<protein>
    <recommendedName>
        <fullName evidence="4">HTH psq-type domain-containing protein</fullName>
    </recommendedName>
</protein>
<organism evidence="5 6">
    <name type="scientific">Periplaneta americana</name>
    <name type="common">American cockroach</name>
    <name type="synonym">Blatta americana</name>
    <dbReference type="NCBI Taxonomy" id="6978"/>
    <lineage>
        <taxon>Eukaryota</taxon>
        <taxon>Metazoa</taxon>
        <taxon>Ecdysozoa</taxon>
        <taxon>Arthropoda</taxon>
        <taxon>Hexapoda</taxon>
        <taxon>Insecta</taxon>
        <taxon>Pterygota</taxon>
        <taxon>Neoptera</taxon>
        <taxon>Polyneoptera</taxon>
        <taxon>Dictyoptera</taxon>
        <taxon>Blattodea</taxon>
        <taxon>Blattoidea</taxon>
        <taxon>Blattidae</taxon>
        <taxon>Blattinae</taxon>
        <taxon>Periplaneta</taxon>
    </lineage>
</organism>
<dbReference type="SUPFAM" id="SSF46689">
    <property type="entry name" value="Homeodomain-like"/>
    <property type="match status" value="1"/>
</dbReference>
<evidence type="ECO:0000313" key="6">
    <source>
        <dbReference type="Proteomes" id="UP001148838"/>
    </source>
</evidence>
<dbReference type="EMBL" id="JAJSOF020000011">
    <property type="protein sequence ID" value="KAJ4444825.1"/>
    <property type="molecule type" value="Genomic_DNA"/>
</dbReference>
<comment type="subcellular location">
    <subcellularLocation>
        <location evidence="1 2">Nucleus</location>
    </subcellularLocation>
</comment>
<dbReference type="Gene3D" id="1.10.10.60">
    <property type="entry name" value="Homeodomain-like"/>
    <property type="match status" value="1"/>
</dbReference>
<keyword evidence="6" id="KW-1185">Reference proteome</keyword>
<dbReference type="PANTHER" id="PTHR19303:SF74">
    <property type="entry name" value="POGO TRANSPOSABLE ELEMENT WITH KRAB DOMAIN"/>
    <property type="match status" value="1"/>
</dbReference>
<dbReference type="Proteomes" id="UP001148838">
    <property type="component" value="Unassembled WGS sequence"/>
</dbReference>
<dbReference type="InterPro" id="IPR050863">
    <property type="entry name" value="CenT-Element_Derived"/>
</dbReference>
<reference evidence="5 6" key="1">
    <citation type="journal article" date="2022" name="Allergy">
        <title>Genome assembly and annotation of Periplaneta americana reveal a comprehensive cockroach allergen profile.</title>
        <authorList>
            <person name="Wang L."/>
            <person name="Xiong Q."/>
            <person name="Saelim N."/>
            <person name="Wang L."/>
            <person name="Nong W."/>
            <person name="Wan A.T."/>
            <person name="Shi M."/>
            <person name="Liu X."/>
            <person name="Cao Q."/>
            <person name="Hui J.H.L."/>
            <person name="Sookrung N."/>
            <person name="Leung T.F."/>
            <person name="Tungtrongchitr A."/>
            <person name="Tsui S.K.W."/>
        </authorList>
    </citation>
    <scope>NUCLEOTIDE SEQUENCE [LARGE SCALE GENOMIC DNA]</scope>
    <source>
        <strain evidence="5">PWHHKU_190912</strain>
    </source>
</reference>
<dbReference type="InterPro" id="IPR009057">
    <property type="entry name" value="Homeodomain-like_sf"/>
</dbReference>
<evidence type="ECO:0000256" key="1">
    <source>
        <dbReference type="ARBA" id="ARBA00004123"/>
    </source>
</evidence>
<sequence length="519" mass="58288">MAEWTLLLQNKVKDLEAKSKMVRTYLKKTERQQWSAESMEEAVDSVISGKMGYKKASEQFNVPSTTLERYVKKKKENPMATVDKTLGKFQCVFDTEQELELAQYLKDMQKRLFGITMKEFLRLAYQLAERNGCKHPFNKNAGMAGEDWGLGFMARHPDLSMRKPEGTSGARAMGFNKVAVSQFFALLTHVIDENKLTGAQIYNCDETGMTVVPKQHSKIIATKGQRQVGVLTSAERGNTVTVEICCSAAGNFMPPMLIYPRKRKQQEFEVGLPSGGWAEVNDSGWMTADLFLKWVKKFIAFSNAKKERPVLLLLDGHASHTKSLDVIDLARNNGVILLCFPPHCSHRLQPLDVAFMRPLSLYYEDEAFINAANMRTALKGFEKTGIWPTNMNVFSDDDFLPAATTDIQIADRELPVMNQEILETETANDIPIVPSSVRPVELTTSVDEPEPLCSEMPDTPTHRPNSLNSSFPSLSPENAMPVPKVKIGQRRVARKRGKTAILTSSPYKAQLQEAQKQKK</sequence>